<name>A0A9J6REX6_9BACI</name>
<dbReference type="SUPFAM" id="SSF140500">
    <property type="entry name" value="BAS1536-like"/>
    <property type="match status" value="1"/>
</dbReference>
<keyword evidence="2" id="KW-1185">Reference proteome</keyword>
<dbReference type="EMBL" id="JAPRAT010000025">
    <property type="protein sequence ID" value="MCZ0703950.1"/>
    <property type="molecule type" value="Genomic_DNA"/>
</dbReference>
<reference evidence="1" key="1">
    <citation type="submission" date="2022-11" db="EMBL/GenBank/DDBJ databases">
        <title>WGS of Natronobacillus azotifigens 24KS-1, an anaerobic diazotrophic haloalkaliphile from soda-rich habitats.</title>
        <authorList>
            <person name="Sorokin D.Y."/>
            <person name="Merkel A.Y."/>
        </authorList>
    </citation>
    <scope>NUCLEOTIDE SEQUENCE</scope>
    <source>
        <strain evidence="1">24KS-1</strain>
    </source>
</reference>
<comment type="caution">
    <text evidence="1">The sequence shown here is derived from an EMBL/GenBank/DDBJ whole genome shotgun (WGS) entry which is preliminary data.</text>
</comment>
<proteinExistence type="predicted"/>
<dbReference type="AlphaFoldDB" id="A0A9J6REX6"/>
<dbReference type="InterPro" id="IPR018540">
    <property type="entry name" value="Spo0E-like"/>
</dbReference>
<protein>
    <submittedName>
        <fullName evidence="1">Aspartyl-phosphate phosphatase Spo0E family protein</fullName>
    </submittedName>
</protein>
<dbReference type="Gene3D" id="4.10.280.10">
    <property type="entry name" value="Helix-loop-helix DNA-binding domain"/>
    <property type="match status" value="1"/>
</dbReference>
<accession>A0A9J6REX6</accession>
<dbReference type="GO" id="GO:0046983">
    <property type="term" value="F:protein dimerization activity"/>
    <property type="evidence" value="ECO:0007669"/>
    <property type="project" value="InterPro"/>
</dbReference>
<dbReference type="InterPro" id="IPR037208">
    <property type="entry name" value="Spo0E-like_sf"/>
</dbReference>
<evidence type="ECO:0000313" key="2">
    <source>
        <dbReference type="Proteomes" id="UP001084197"/>
    </source>
</evidence>
<dbReference type="InterPro" id="IPR036638">
    <property type="entry name" value="HLH_DNA-bd_sf"/>
</dbReference>
<organism evidence="1 2">
    <name type="scientific">Natronobacillus azotifigens</name>
    <dbReference type="NCBI Taxonomy" id="472978"/>
    <lineage>
        <taxon>Bacteria</taxon>
        <taxon>Bacillati</taxon>
        <taxon>Bacillota</taxon>
        <taxon>Bacilli</taxon>
        <taxon>Bacillales</taxon>
        <taxon>Bacillaceae</taxon>
        <taxon>Natronobacillus</taxon>
    </lineage>
</organism>
<dbReference type="Proteomes" id="UP001084197">
    <property type="component" value="Unassembled WGS sequence"/>
</dbReference>
<dbReference type="RefSeq" id="WP_268780715.1">
    <property type="nucleotide sequence ID" value="NZ_JAPRAT010000025.1"/>
</dbReference>
<gene>
    <name evidence="1" type="ORF">OWO01_12080</name>
</gene>
<evidence type="ECO:0000313" key="1">
    <source>
        <dbReference type="EMBL" id="MCZ0703950.1"/>
    </source>
</evidence>
<sequence>MTSEKAHYLLIEIEQLRQKLVNIVRISGFTSEESIIISQELDILLNEFEEIERNK</sequence>
<dbReference type="GO" id="GO:0043937">
    <property type="term" value="P:regulation of sporulation"/>
    <property type="evidence" value="ECO:0007669"/>
    <property type="project" value="InterPro"/>
</dbReference>
<dbReference type="Pfam" id="PF09388">
    <property type="entry name" value="SpoOE-like"/>
    <property type="match status" value="1"/>
</dbReference>